<dbReference type="PANTHER" id="PTHR34075">
    <property type="entry name" value="BLR3430 PROTEIN"/>
    <property type="match status" value="1"/>
</dbReference>
<proteinExistence type="predicted"/>
<dbReference type="RefSeq" id="WP_071520755.1">
    <property type="nucleotide sequence ID" value="NZ_CP017237.1"/>
</dbReference>
<dbReference type="InterPro" id="IPR052513">
    <property type="entry name" value="Thioester_dehydratase-like"/>
</dbReference>
<accession>A0A1J5JHU9</accession>
<dbReference type="InterPro" id="IPR022002">
    <property type="entry name" value="ChsH2_Znr"/>
</dbReference>
<evidence type="ECO:0000313" key="4">
    <source>
        <dbReference type="Proteomes" id="UP000182743"/>
    </source>
</evidence>
<reference evidence="3 4" key="1">
    <citation type="submission" date="2016-08" db="EMBL/GenBank/DDBJ databases">
        <title>Genome-based comparison of Moorella thermoacetic strains.</title>
        <authorList>
            <person name="Poehlein A."/>
            <person name="Bengelsdorf F.R."/>
            <person name="Esser C."/>
            <person name="Duerre P."/>
            <person name="Daniel R."/>
        </authorList>
    </citation>
    <scope>NUCLEOTIDE SEQUENCE [LARGE SCALE GENOMIC DNA]</scope>
    <source>
        <strain evidence="3 4">DSM 11768</strain>
    </source>
</reference>
<sequence length="113" mass="12848">MAEQMYAYKCTRCGRLHHPAYLVCRQCGNRQFEAVPLEGEATLLTFTRVYNLPEGYMKPWLAFGIVEFPNGLRVTGQIDSEDINVGMKLKATVGIVKEGVNQDYYGFIFMKAK</sequence>
<gene>
    <name evidence="3" type="ORF">MOOR_12090</name>
</gene>
<dbReference type="Pfam" id="PF01796">
    <property type="entry name" value="OB_ChsH2_C"/>
    <property type="match status" value="1"/>
</dbReference>
<evidence type="ECO:0000259" key="2">
    <source>
        <dbReference type="Pfam" id="PF12172"/>
    </source>
</evidence>
<dbReference type="SUPFAM" id="SSF50249">
    <property type="entry name" value="Nucleic acid-binding proteins"/>
    <property type="match status" value="1"/>
</dbReference>
<comment type="caution">
    <text evidence="3">The sequence shown here is derived from an EMBL/GenBank/DDBJ whole genome shotgun (WGS) entry which is preliminary data.</text>
</comment>
<dbReference type="Proteomes" id="UP000182743">
    <property type="component" value="Unassembled WGS sequence"/>
</dbReference>
<dbReference type="InterPro" id="IPR002878">
    <property type="entry name" value="ChsH2_C"/>
</dbReference>
<evidence type="ECO:0000259" key="1">
    <source>
        <dbReference type="Pfam" id="PF01796"/>
    </source>
</evidence>
<organism evidence="3 4">
    <name type="scientific">Neomoorella thermoacetica</name>
    <name type="common">Clostridium thermoaceticum</name>
    <dbReference type="NCBI Taxonomy" id="1525"/>
    <lineage>
        <taxon>Bacteria</taxon>
        <taxon>Bacillati</taxon>
        <taxon>Bacillota</taxon>
        <taxon>Clostridia</taxon>
        <taxon>Neomoorellales</taxon>
        <taxon>Neomoorellaceae</taxon>
        <taxon>Neomoorella</taxon>
    </lineage>
</organism>
<feature type="domain" description="ChsH2 rubredoxin-like zinc ribbon" evidence="2">
    <location>
        <begin position="7"/>
        <end position="33"/>
    </location>
</feature>
<dbReference type="EMBL" id="MIHH01000005">
    <property type="protein sequence ID" value="OIQ09098.1"/>
    <property type="molecule type" value="Genomic_DNA"/>
</dbReference>
<protein>
    <submittedName>
        <fullName evidence="3">Uncharacterized protein</fullName>
    </submittedName>
</protein>
<name>A0A1J5JHU9_NEOTH</name>
<dbReference type="InterPro" id="IPR012340">
    <property type="entry name" value="NA-bd_OB-fold"/>
</dbReference>
<feature type="domain" description="ChsH2 C-terminal OB-fold" evidence="1">
    <location>
        <begin position="35"/>
        <end position="92"/>
    </location>
</feature>
<dbReference type="PANTHER" id="PTHR34075:SF5">
    <property type="entry name" value="BLR3430 PROTEIN"/>
    <property type="match status" value="1"/>
</dbReference>
<dbReference type="Pfam" id="PF12172">
    <property type="entry name" value="zf-ChsH2"/>
    <property type="match status" value="1"/>
</dbReference>
<dbReference type="AlphaFoldDB" id="A0A1J5JHU9"/>
<evidence type="ECO:0000313" key="3">
    <source>
        <dbReference type="EMBL" id="OIQ09098.1"/>
    </source>
</evidence>